<dbReference type="SUPFAM" id="SSF56112">
    <property type="entry name" value="Protein kinase-like (PK-like)"/>
    <property type="match status" value="1"/>
</dbReference>
<keyword evidence="4 6" id="KW-0067">ATP-binding</keyword>
<proteinExistence type="inferred from homology"/>
<dbReference type="SMART" id="SM00220">
    <property type="entry name" value="S_TKc"/>
    <property type="match status" value="1"/>
</dbReference>
<dbReference type="GO" id="GO:0004713">
    <property type="term" value="F:protein tyrosine kinase activity"/>
    <property type="evidence" value="ECO:0007669"/>
    <property type="project" value="TreeGrafter"/>
</dbReference>
<feature type="region of interest" description="Disordered" evidence="7">
    <location>
        <begin position="1"/>
        <end position="24"/>
    </location>
</feature>
<feature type="compositionally biased region" description="Low complexity" evidence="7">
    <location>
        <begin position="88"/>
        <end position="105"/>
    </location>
</feature>
<evidence type="ECO:0000313" key="9">
    <source>
        <dbReference type="EMBL" id="CAE0054484.1"/>
    </source>
</evidence>
<dbReference type="InterPro" id="IPR050339">
    <property type="entry name" value="CC_SR_Kinase"/>
</dbReference>
<evidence type="ECO:0000256" key="1">
    <source>
        <dbReference type="ARBA" id="ARBA00022679"/>
    </source>
</evidence>
<dbReference type="GO" id="GO:0005524">
    <property type="term" value="F:ATP binding"/>
    <property type="evidence" value="ECO:0007669"/>
    <property type="project" value="UniProtKB-UniRule"/>
</dbReference>
<keyword evidence="1" id="KW-0808">Transferase</keyword>
<dbReference type="InterPro" id="IPR008271">
    <property type="entry name" value="Ser/Thr_kinase_AS"/>
</dbReference>
<dbReference type="PANTHER" id="PTHR11042:SF185">
    <property type="entry name" value="WEE1-LIKE PROTEIN KINASE"/>
    <property type="match status" value="1"/>
</dbReference>
<evidence type="ECO:0000256" key="5">
    <source>
        <dbReference type="ARBA" id="ARBA00037982"/>
    </source>
</evidence>
<accession>A0A7S3EHC8</accession>
<protein>
    <recommendedName>
        <fullName evidence="8">Protein kinase domain-containing protein</fullName>
    </recommendedName>
</protein>
<dbReference type="InterPro" id="IPR017441">
    <property type="entry name" value="Protein_kinase_ATP_BS"/>
</dbReference>
<evidence type="ECO:0000256" key="3">
    <source>
        <dbReference type="ARBA" id="ARBA00022777"/>
    </source>
</evidence>
<keyword evidence="2 6" id="KW-0547">Nucleotide-binding</keyword>
<dbReference type="Gene3D" id="3.30.200.20">
    <property type="entry name" value="Phosphorylase Kinase, domain 1"/>
    <property type="match status" value="1"/>
</dbReference>
<dbReference type="PROSITE" id="PS00107">
    <property type="entry name" value="PROTEIN_KINASE_ATP"/>
    <property type="match status" value="1"/>
</dbReference>
<organism evidence="9">
    <name type="scientific">Rhodosorus marinus</name>
    <dbReference type="NCBI Taxonomy" id="101924"/>
    <lineage>
        <taxon>Eukaryota</taxon>
        <taxon>Rhodophyta</taxon>
        <taxon>Stylonematophyceae</taxon>
        <taxon>Stylonematales</taxon>
        <taxon>Stylonemataceae</taxon>
        <taxon>Rhodosorus</taxon>
    </lineage>
</organism>
<sequence>MGTLMRHASSQSTTSKRSRRKPDFFLDLTNEMLGDSIMRMKSSQGRGGEDEDMLFTPVDQPIPSQYTCPSSPSPDNKRRRNRGILDDSQSQSQSYSQSQSQSQSQCDSLVQIMATSMSQENFKFAPIPKRPRRQQTFRAPMLQSISLENPYLNSRTNSFATLLKDIGPFTMACSREYLKEFQEINIIGSGDFSIVTAAKQRIDGCKYAIKRTRKPLHSNHPKLEALREVFIMSAMNELNPQENLLRLYSSWFENKGTELYIQMELCSKGSLQKLVDQGECSADLVKRATLHIARAISAIHSCGIVHRDVKPENILLADNGLFKLGDFGIAGRTEMVEMDDKEGDGRYLSGDRLAGARTSDDLLSADIFALGASALEVGSGTRLPTNGPEAHEIRKGQGRFYESCFAALSDRCGEGFARLVQQCIHNDSKERPRADELVKSLAAVVDGEEDTPLSAMERVTQLKQKDIEISKLNEVVLSQKSRITALEGALRDLVNSSKKHSSSN</sequence>
<dbReference type="GO" id="GO:0005737">
    <property type="term" value="C:cytoplasm"/>
    <property type="evidence" value="ECO:0007669"/>
    <property type="project" value="TreeGrafter"/>
</dbReference>
<evidence type="ECO:0000256" key="6">
    <source>
        <dbReference type="PROSITE-ProRule" id="PRU10141"/>
    </source>
</evidence>
<evidence type="ECO:0000259" key="8">
    <source>
        <dbReference type="PROSITE" id="PS50011"/>
    </source>
</evidence>
<evidence type="ECO:0000256" key="2">
    <source>
        <dbReference type="ARBA" id="ARBA00022741"/>
    </source>
</evidence>
<dbReference type="GO" id="GO:0005634">
    <property type="term" value="C:nucleus"/>
    <property type="evidence" value="ECO:0007669"/>
    <property type="project" value="TreeGrafter"/>
</dbReference>
<feature type="region of interest" description="Disordered" evidence="7">
    <location>
        <begin position="37"/>
        <end position="107"/>
    </location>
</feature>
<dbReference type="PANTHER" id="PTHR11042">
    <property type="entry name" value="EUKARYOTIC TRANSLATION INITIATION FACTOR 2-ALPHA KINASE EIF2-ALPHA KINASE -RELATED"/>
    <property type="match status" value="1"/>
</dbReference>
<feature type="domain" description="Protein kinase" evidence="8">
    <location>
        <begin position="181"/>
        <end position="445"/>
    </location>
</feature>
<dbReference type="AlphaFoldDB" id="A0A7S3EHC8"/>
<dbReference type="EMBL" id="HBHW01029054">
    <property type="protein sequence ID" value="CAE0054484.1"/>
    <property type="molecule type" value="Transcribed_RNA"/>
</dbReference>
<dbReference type="Pfam" id="PF00069">
    <property type="entry name" value="Pkinase"/>
    <property type="match status" value="1"/>
</dbReference>
<feature type="binding site" evidence="6">
    <location>
        <position position="210"/>
    </location>
    <ligand>
        <name>ATP</name>
        <dbReference type="ChEBI" id="CHEBI:30616"/>
    </ligand>
</feature>
<comment type="similarity">
    <text evidence="5">Belongs to the protein kinase superfamily. Ser/Thr protein kinase family. GCN2 subfamily.</text>
</comment>
<gene>
    <name evidence="9" type="ORF">RMAR00112_LOCUS22513</name>
</gene>
<dbReference type="PROSITE" id="PS50011">
    <property type="entry name" value="PROTEIN_KINASE_DOM"/>
    <property type="match status" value="1"/>
</dbReference>
<name>A0A7S3EHC8_9RHOD</name>
<dbReference type="Gene3D" id="1.10.510.10">
    <property type="entry name" value="Transferase(Phosphotransferase) domain 1"/>
    <property type="match status" value="1"/>
</dbReference>
<evidence type="ECO:0000256" key="7">
    <source>
        <dbReference type="SAM" id="MobiDB-lite"/>
    </source>
</evidence>
<feature type="compositionally biased region" description="Polar residues" evidence="7">
    <location>
        <begin position="62"/>
        <end position="74"/>
    </location>
</feature>
<dbReference type="InterPro" id="IPR000719">
    <property type="entry name" value="Prot_kinase_dom"/>
</dbReference>
<dbReference type="PROSITE" id="PS00108">
    <property type="entry name" value="PROTEIN_KINASE_ST"/>
    <property type="match status" value="1"/>
</dbReference>
<dbReference type="InterPro" id="IPR011009">
    <property type="entry name" value="Kinase-like_dom_sf"/>
</dbReference>
<reference evidence="9" key="1">
    <citation type="submission" date="2021-01" db="EMBL/GenBank/DDBJ databases">
        <authorList>
            <person name="Corre E."/>
            <person name="Pelletier E."/>
            <person name="Niang G."/>
            <person name="Scheremetjew M."/>
            <person name="Finn R."/>
            <person name="Kale V."/>
            <person name="Holt S."/>
            <person name="Cochrane G."/>
            <person name="Meng A."/>
            <person name="Brown T."/>
            <person name="Cohen L."/>
        </authorList>
    </citation>
    <scope>NUCLEOTIDE SEQUENCE</scope>
    <source>
        <strain evidence="9">CCMP 769</strain>
    </source>
</reference>
<evidence type="ECO:0000256" key="4">
    <source>
        <dbReference type="ARBA" id="ARBA00022840"/>
    </source>
</evidence>
<keyword evidence="3" id="KW-0418">Kinase</keyword>